<proteinExistence type="predicted"/>
<dbReference type="OrthoDB" id="624036at2759"/>
<reference evidence="3" key="1">
    <citation type="submission" date="2020-05" db="EMBL/GenBank/DDBJ databases">
        <title>WGS assembly of Corymbia citriodora subspecies variegata.</title>
        <authorList>
            <person name="Barry K."/>
            <person name="Hundley H."/>
            <person name="Shu S."/>
            <person name="Jenkins J."/>
            <person name="Grimwood J."/>
            <person name="Baten A."/>
        </authorList>
    </citation>
    <scope>NUCLEOTIDE SEQUENCE</scope>
    <source>
        <strain evidence="3">CV2-018</strain>
    </source>
</reference>
<feature type="transmembrane region" description="Helical" evidence="1">
    <location>
        <begin position="63"/>
        <end position="83"/>
    </location>
</feature>
<feature type="transmembrane region" description="Helical" evidence="1">
    <location>
        <begin position="396"/>
        <end position="415"/>
    </location>
</feature>
<dbReference type="Pfam" id="PF13968">
    <property type="entry name" value="DUF4220"/>
    <property type="match status" value="1"/>
</dbReference>
<organism evidence="3 4">
    <name type="scientific">Corymbia citriodora subsp. variegata</name>
    <dbReference type="NCBI Taxonomy" id="360336"/>
    <lineage>
        <taxon>Eukaryota</taxon>
        <taxon>Viridiplantae</taxon>
        <taxon>Streptophyta</taxon>
        <taxon>Embryophyta</taxon>
        <taxon>Tracheophyta</taxon>
        <taxon>Spermatophyta</taxon>
        <taxon>Magnoliopsida</taxon>
        <taxon>eudicotyledons</taxon>
        <taxon>Gunneridae</taxon>
        <taxon>Pentapetalae</taxon>
        <taxon>rosids</taxon>
        <taxon>malvids</taxon>
        <taxon>Myrtales</taxon>
        <taxon>Myrtaceae</taxon>
        <taxon>Myrtoideae</taxon>
        <taxon>Eucalypteae</taxon>
        <taxon>Corymbia</taxon>
    </lineage>
</organism>
<sequence>MRNLMEMNQRMAPAPAPATTADLTYVNLLKLLQIELLVILTAFLLLFLVIFGSWRRRCNNGKFRLIIFTAYTLSTYVLTYTLGLMHHAPLRTELFPVWAMFLMMTFGSADSISAYSLEDNEQWKRYNWHLSIKMIWLVLLIGLYIRDSSNTGIAIKCLFFVLFLKSDERARALMAASRQSLQRNSKVIADHMSREHESGEVDPVRMTGYTYVVRGEEKRWVDGFVRPMRFIKSCLGKKEKPAPDYRMTLEKEKDRLITIEKVWKCEGRLLQGGDPHNKLKDICLSFALFKLLRLRYAGYSLPQEAHKKTWNLILHGLLAQEDSYKRAFRVIEVELTFLFDFFYTKYGIIFHPGRLMLKMMEFITVIMGIWATISLLKHRRENVHGLAYFVLGVENRVTSVMIILFIIVELLQFFFMGFSEWAKVIWICKYVEKKSWQKNECIERMIRAICGVRLLKPWERKLRQYSFIKSYSYKPSRLLNNEFTAAYINQTRNGQRQSKPIKLPEEVKHAVFHALKWKYSTKLENGEASLRLNKVSDKLLWACQLETQTQVIMVWHIASSFCEHQKPIRSGSPGWKNFLVATSLSQYLSYLVAFAPRLLPDHPYVAEYVFNQAIIEARDFFGRCKKLKNRVMKIKSQGNGNSANEKTIIKQGARLGNQLVNDIKDIETTWKILADFWVELVLYVAPSDNAKAHAEHLARGGEFVTHLWALLFHVGIERDPPAKPRNALKRSNSF</sequence>
<keyword evidence="4" id="KW-1185">Reference proteome</keyword>
<dbReference type="InterPro" id="IPR025315">
    <property type="entry name" value="DUF4220"/>
</dbReference>
<feature type="transmembrane region" description="Helical" evidence="1">
    <location>
        <begin position="127"/>
        <end position="145"/>
    </location>
</feature>
<feature type="transmembrane region" description="Helical" evidence="1">
    <location>
        <begin position="95"/>
        <end position="115"/>
    </location>
</feature>
<feature type="transmembrane region" description="Helical" evidence="1">
    <location>
        <begin position="355"/>
        <end position="376"/>
    </location>
</feature>
<evidence type="ECO:0000259" key="2">
    <source>
        <dbReference type="Pfam" id="PF13968"/>
    </source>
</evidence>
<accession>A0A8T0CTH0</accession>
<keyword evidence="1" id="KW-0812">Transmembrane</keyword>
<name>A0A8T0CTH0_CORYI</name>
<dbReference type="AlphaFoldDB" id="A0A8T0CTH0"/>
<evidence type="ECO:0000256" key="1">
    <source>
        <dbReference type="SAM" id="Phobius"/>
    </source>
</evidence>
<evidence type="ECO:0000313" key="4">
    <source>
        <dbReference type="Proteomes" id="UP000806378"/>
    </source>
</evidence>
<gene>
    <name evidence="3" type="ORF">BT93_L1052</name>
</gene>
<keyword evidence="1" id="KW-1133">Transmembrane helix</keyword>
<dbReference type="EMBL" id="MU089830">
    <property type="protein sequence ID" value="KAF7849235.1"/>
    <property type="molecule type" value="Genomic_DNA"/>
</dbReference>
<comment type="caution">
    <text evidence="3">The sequence shown here is derived from an EMBL/GenBank/DDBJ whole genome shotgun (WGS) entry which is preliminary data.</text>
</comment>
<keyword evidence="1" id="KW-0472">Membrane</keyword>
<dbReference type="InterPro" id="IPR007658">
    <property type="entry name" value="DUF594"/>
</dbReference>
<dbReference type="Pfam" id="PF04578">
    <property type="entry name" value="DUF594"/>
    <property type="match status" value="1"/>
</dbReference>
<feature type="transmembrane region" description="Helical" evidence="1">
    <location>
        <begin position="31"/>
        <end position="51"/>
    </location>
</feature>
<dbReference type="Proteomes" id="UP000806378">
    <property type="component" value="Unassembled WGS sequence"/>
</dbReference>
<feature type="domain" description="DUF4220" evidence="2">
    <location>
        <begin position="69"/>
        <end position="469"/>
    </location>
</feature>
<protein>
    <recommendedName>
        <fullName evidence="2">DUF4220 domain-containing protein</fullName>
    </recommendedName>
</protein>
<evidence type="ECO:0000313" key="3">
    <source>
        <dbReference type="EMBL" id="KAF7849235.1"/>
    </source>
</evidence>
<dbReference type="Gramene" id="rna-gnl|WGS:JABURB|Cocit.L1052.1">
    <property type="protein sequence ID" value="cds-KAF7849235.1"/>
    <property type="gene ID" value="gene-BT93_L1052"/>
</dbReference>
<dbReference type="PANTHER" id="PTHR31325">
    <property type="entry name" value="OS01G0798800 PROTEIN-RELATED"/>
    <property type="match status" value="1"/>
</dbReference>